<proteinExistence type="predicted"/>
<name>A0A0M0J9W5_9EUKA</name>
<evidence type="ECO:0000313" key="2">
    <source>
        <dbReference type="EMBL" id="KOO23394.1"/>
    </source>
</evidence>
<protein>
    <submittedName>
        <fullName evidence="2">Uncharacterized protein</fullName>
    </submittedName>
</protein>
<evidence type="ECO:0000313" key="3">
    <source>
        <dbReference type="Proteomes" id="UP000037460"/>
    </source>
</evidence>
<dbReference type="AlphaFoldDB" id="A0A0M0J9W5"/>
<dbReference type="EMBL" id="JWZX01003196">
    <property type="protein sequence ID" value="KOO23394.1"/>
    <property type="molecule type" value="Genomic_DNA"/>
</dbReference>
<organism evidence="2 3">
    <name type="scientific">Chrysochromulina tobinii</name>
    <dbReference type="NCBI Taxonomy" id="1460289"/>
    <lineage>
        <taxon>Eukaryota</taxon>
        <taxon>Haptista</taxon>
        <taxon>Haptophyta</taxon>
        <taxon>Prymnesiophyceae</taxon>
        <taxon>Prymnesiales</taxon>
        <taxon>Chrysochromulinaceae</taxon>
        <taxon>Chrysochromulina</taxon>
    </lineage>
</organism>
<feature type="region of interest" description="Disordered" evidence="1">
    <location>
        <begin position="43"/>
        <end position="62"/>
    </location>
</feature>
<keyword evidence="3" id="KW-1185">Reference proteome</keyword>
<feature type="compositionally biased region" description="Acidic residues" evidence="1">
    <location>
        <begin position="44"/>
        <end position="57"/>
    </location>
</feature>
<evidence type="ECO:0000256" key="1">
    <source>
        <dbReference type="SAM" id="MobiDB-lite"/>
    </source>
</evidence>
<reference evidence="3" key="1">
    <citation type="journal article" date="2015" name="PLoS Genet.">
        <title>Genome Sequence and Transcriptome Analyses of Chrysochromulina tobin: Metabolic Tools for Enhanced Algal Fitness in the Prominent Order Prymnesiales (Haptophyceae).</title>
        <authorList>
            <person name="Hovde B.T."/>
            <person name="Deodato C.R."/>
            <person name="Hunsperger H.M."/>
            <person name="Ryken S.A."/>
            <person name="Yost W."/>
            <person name="Jha R.K."/>
            <person name="Patterson J."/>
            <person name="Monnat R.J. Jr."/>
            <person name="Barlow S.B."/>
            <person name="Starkenburg S.R."/>
            <person name="Cattolico R.A."/>
        </authorList>
    </citation>
    <scope>NUCLEOTIDE SEQUENCE</scope>
    <source>
        <strain evidence="3">CCMP291</strain>
    </source>
</reference>
<gene>
    <name evidence="2" type="ORF">Ctob_004285</name>
</gene>
<dbReference type="Proteomes" id="UP000037460">
    <property type="component" value="Unassembled WGS sequence"/>
</dbReference>
<sequence length="110" mass="11894">MTLKFPIPGTSMDVVEITVPEGAEPGRTISFSWAETVAKAELPEQTDEEHNEGDLFELEVPPNAKPGMKLRFSIPGTEETVMITVPEGAEPGRTISFSLPMNINEVPGPS</sequence>
<feature type="region of interest" description="Disordered" evidence="1">
    <location>
        <begin position="89"/>
        <end position="110"/>
    </location>
</feature>
<accession>A0A0M0J9W5</accession>
<comment type="caution">
    <text evidence="2">The sequence shown here is derived from an EMBL/GenBank/DDBJ whole genome shotgun (WGS) entry which is preliminary data.</text>
</comment>